<dbReference type="AlphaFoldDB" id="A0A1E3ALZ6"/>
<feature type="region of interest" description="Disordered" evidence="1">
    <location>
        <begin position="1"/>
        <end position="23"/>
    </location>
</feature>
<organism evidence="3 4">
    <name type="scientific">Eisenbergiella tayi</name>
    <dbReference type="NCBI Taxonomy" id="1432052"/>
    <lineage>
        <taxon>Bacteria</taxon>
        <taxon>Bacillati</taxon>
        <taxon>Bacillota</taxon>
        <taxon>Clostridia</taxon>
        <taxon>Lachnospirales</taxon>
        <taxon>Lachnospiraceae</taxon>
        <taxon>Eisenbergiella</taxon>
    </lineage>
</organism>
<proteinExistence type="predicted"/>
<evidence type="ECO:0000313" key="4">
    <source>
        <dbReference type="Proteomes" id="UP000095003"/>
    </source>
</evidence>
<dbReference type="Proteomes" id="UP000095003">
    <property type="component" value="Unassembled WGS sequence"/>
</dbReference>
<feature type="compositionally biased region" description="Basic and acidic residues" evidence="1">
    <location>
        <begin position="228"/>
        <end position="239"/>
    </location>
</feature>
<feature type="compositionally biased region" description="Polar residues" evidence="1">
    <location>
        <begin position="213"/>
        <end position="224"/>
    </location>
</feature>
<evidence type="ECO:0000256" key="1">
    <source>
        <dbReference type="SAM" id="MobiDB-lite"/>
    </source>
</evidence>
<dbReference type="RefSeq" id="WP_081330090.1">
    <property type="nucleotide sequence ID" value="NZ_DBFYTC010000166.1"/>
</dbReference>
<sequence>MNDNKNALLESEEAEDQSEEFDFDELERQLEEGLEDSLSELKFLEEDKEKISNPENLGNAVMGVVWDQFVIQIGTVAGEDFIKENRGIRLDLRDEAHIQTTENFANGKIASHNTEIDYQQRYDDWQSNFKKDENGQVIKKIDKRSGTEKEVLIDEARKPYDKNRPKGSKQVNIDDIVPVAEQVRDPATNAHLTLDERVAFGNSEINLNPMDASANQSKGDSTMSEWLDSERNGERPADRFDIDEADLREKDKAAREEYEKVKKEGEERSIKAGKKSQRNEAFRIGGKALRAAVMGLLAELVRNIISKLVSWLKSKEKNLKTFLGQVKTAIATFLRNVKQNLLTAGTTVASTVLSAIFGPVVGAIQKIWTLIKQGGKSVKEAIDYVKAPENRRKSFGVLMLEVGKIVMTGLTAMGALVLGEVIEKALMTFPVFAAEIPLIGSLANIIGIFLGAVVAGIAGALVMNLIDRLIAKKQKQEITERQIDKGNEVLAKQAQVIAVNQEQLRRQKAKTGEIIKARHEAAVEVMREATENIFTEKKNDNAERLADMKAVLDQI</sequence>
<gene>
    <name evidence="3" type="ORF">BEH84_04066</name>
</gene>
<dbReference type="EMBL" id="MCGI01000004">
    <property type="protein sequence ID" value="ODM09699.1"/>
    <property type="molecule type" value="Genomic_DNA"/>
</dbReference>
<comment type="caution">
    <text evidence="3">The sequence shown here is derived from an EMBL/GenBank/DDBJ whole genome shotgun (WGS) entry which is preliminary data.</text>
</comment>
<reference evidence="3 4" key="1">
    <citation type="submission" date="2016-07" db="EMBL/GenBank/DDBJ databases">
        <title>Characterization of isolates of Eisenbergiella tayi derived from blood cultures, using whole genome sequencing.</title>
        <authorList>
            <person name="Burdz T."/>
            <person name="Wiebe D."/>
            <person name="Huynh C."/>
            <person name="Bernard K."/>
        </authorList>
    </citation>
    <scope>NUCLEOTIDE SEQUENCE [LARGE SCALE GENOMIC DNA]</scope>
    <source>
        <strain evidence="3 4">NML 120489</strain>
    </source>
</reference>
<evidence type="ECO:0000256" key="2">
    <source>
        <dbReference type="SAM" id="Phobius"/>
    </source>
</evidence>
<feature type="compositionally biased region" description="Acidic residues" evidence="1">
    <location>
        <begin position="10"/>
        <end position="23"/>
    </location>
</feature>
<dbReference type="GeneID" id="93302028"/>
<name>A0A1E3ALZ6_9FIRM</name>
<feature type="transmembrane region" description="Helical" evidence="2">
    <location>
        <begin position="438"/>
        <end position="466"/>
    </location>
</feature>
<keyword evidence="2" id="KW-1133">Transmembrane helix</keyword>
<evidence type="ECO:0008006" key="5">
    <source>
        <dbReference type="Google" id="ProtNLM"/>
    </source>
</evidence>
<dbReference type="PATRIC" id="fig|1432052.3.peg.4504"/>
<evidence type="ECO:0000313" key="3">
    <source>
        <dbReference type="EMBL" id="ODM09699.1"/>
    </source>
</evidence>
<keyword evidence="2" id="KW-0472">Membrane</keyword>
<accession>A0A1E3ALZ6</accession>
<protein>
    <recommendedName>
        <fullName evidence="5">Cation diffusion facilitator family transporter</fullName>
    </recommendedName>
</protein>
<feature type="region of interest" description="Disordered" evidence="1">
    <location>
        <begin position="207"/>
        <end position="239"/>
    </location>
</feature>
<feature type="transmembrane region" description="Helical" evidence="2">
    <location>
        <begin position="341"/>
        <end position="364"/>
    </location>
</feature>
<feature type="transmembrane region" description="Helical" evidence="2">
    <location>
        <begin position="395"/>
        <end position="418"/>
    </location>
</feature>
<keyword evidence="2" id="KW-0812">Transmembrane</keyword>